<dbReference type="PANTHER" id="PTHR43479">
    <property type="entry name" value="ACREF/ENVCD OPERON REPRESSOR-RELATED"/>
    <property type="match status" value="1"/>
</dbReference>
<dbReference type="InterPro" id="IPR009057">
    <property type="entry name" value="Homeodomain-like_sf"/>
</dbReference>
<evidence type="ECO:0000313" key="5">
    <source>
        <dbReference type="Proteomes" id="UP000634134"/>
    </source>
</evidence>
<evidence type="ECO:0000259" key="3">
    <source>
        <dbReference type="PROSITE" id="PS50977"/>
    </source>
</evidence>
<dbReference type="EMBL" id="JACYGY010000001">
    <property type="protein sequence ID" value="MBE9461685.1"/>
    <property type="molecule type" value="Genomic_DNA"/>
</dbReference>
<evidence type="ECO:0000256" key="1">
    <source>
        <dbReference type="ARBA" id="ARBA00023125"/>
    </source>
</evidence>
<dbReference type="PRINTS" id="PR00455">
    <property type="entry name" value="HTHTETR"/>
</dbReference>
<protein>
    <submittedName>
        <fullName evidence="4">TetR/AcrR family transcriptional regulator</fullName>
    </submittedName>
</protein>
<feature type="domain" description="HTH tetR-type" evidence="3">
    <location>
        <begin position="10"/>
        <end position="70"/>
    </location>
</feature>
<comment type="caution">
    <text evidence="4">The sequence shown here is derived from an EMBL/GenBank/DDBJ whole genome shotgun (WGS) entry which is preliminary data.</text>
</comment>
<dbReference type="Pfam" id="PF00440">
    <property type="entry name" value="TetR_N"/>
    <property type="match status" value="1"/>
</dbReference>
<dbReference type="PANTHER" id="PTHR43479:SF11">
    <property type="entry name" value="ACREF_ENVCD OPERON REPRESSOR-RELATED"/>
    <property type="match status" value="1"/>
</dbReference>
<organism evidence="4 5">
    <name type="scientific">Dyadobacter subterraneus</name>
    <dbReference type="NCBI Taxonomy" id="2773304"/>
    <lineage>
        <taxon>Bacteria</taxon>
        <taxon>Pseudomonadati</taxon>
        <taxon>Bacteroidota</taxon>
        <taxon>Cytophagia</taxon>
        <taxon>Cytophagales</taxon>
        <taxon>Spirosomataceae</taxon>
        <taxon>Dyadobacter</taxon>
    </lineage>
</organism>
<sequence>MDILHKKDKEETKKKLIAATGEIFMTKGYSALKASRIAYVAGVSKTLIYRYFGNVQELFKVYLSQKDFWISLEDHVDALLEANRHDSGRELAKSILESQIAYFFQNKEMQQIMRWQISEPNVIARSLADSRERLGEEMLGISDPHFKDSGVNFRALLAVIVPGIYYLVLNAKVNGSTFCGIDINKSEDIKEVQKAVNLMVDWAYEKAGS</sequence>
<dbReference type="RefSeq" id="WP_194119949.1">
    <property type="nucleotide sequence ID" value="NZ_JACYGY010000001.1"/>
</dbReference>
<dbReference type="PROSITE" id="PS50977">
    <property type="entry name" value="HTH_TETR_2"/>
    <property type="match status" value="1"/>
</dbReference>
<evidence type="ECO:0000313" key="4">
    <source>
        <dbReference type="EMBL" id="MBE9461685.1"/>
    </source>
</evidence>
<reference evidence="5" key="1">
    <citation type="submission" date="2023-07" db="EMBL/GenBank/DDBJ databases">
        <title>Dyadobacter sp. nov 'subterranea' isolated from contaminted grondwater.</title>
        <authorList>
            <person name="Szabo I."/>
            <person name="Al-Omari J."/>
            <person name="Szerdahelyi S.G."/>
            <person name="Rado J."/>
        </authorList>
    </citation>
    <scope>NUCLEOTIDE SEQUENCE [LARGE SCALE GENOMIC DNA]</scope>
    <source>
        <strain evidence="5">UP-52</strain>
    </source>
</reference>
<dbReference type="InterPro" id="IPR001647">
    <property type="entry name" value="HTH_TetR"/>
</dbReference>
<name>A0ABR9W884_9BACT</name>
<dbReference type="InterPro" id="IPR050624">
    <property type="entry name" value="HTH-type_Tx_Regulator"/>
</dbReference>
<keyword evidence="5" id="KW-1185">Reference proteome</keyword>
<gene>
    <name evidence="4" type="ORF">IEE83_07305</name>
</gene>
<dbReference type="Gene3D" id="1.10.357.10">
    <property type="entry name" value="Tetracycline Repressor, domain 2"/>
    <property type="match status" value="1"/>
</dbReference>
<dbReference type="SUPFAM" id="SSF46689">
    <property type="entry name" value="Homeodomain-like"/>
    <property type="match status" value="1"/>
</dbReference>
<dbReference type="Proteomes" id="UP000634134">
    <property type="component" value="Unassembled WGS sequence"/>
</dbReference>
<keyword evidence="1 2" id="KW-0238">DNA-binding</keyword>
<feature type="DNA-binding region" description="H-T-H motif" evidence="2">
    <location>
        <begin position="33"/>
        <end position="52"/>
    </location>
</feature>
<proteinExistence type="predicted"/>
<evidence type="ECO:0000256" key="2">
    <source>
        <dbReference type="PROSITE-ProRule" id="PRU00335"/>
    </source>
</evidence>
<accession>A0ABR9W884</accession>